<dbReference type="GO" id="GO:0008982">
    <property type="term" value="F:protein-N(PI)-phosphohistidine-sugar phosphotransferase activity"/>
    <property type="evidence" value="ECO:0007669"/>
    <property type="project" value="InterPro"/>
</dbReference>
<dbReference type="Gene3D" id="3.30.1360.60">
    <property type="entry name" value="Glucose permease domain IIB"/>
    <property type="match status" value="1"/>
</dbReference>
<feature type="domain" description="PTS EIIB type-1" evidence="14">
    <location>
        <begin position="4"/>
        <end position="86"/>
    </location>
</feature>
<dbReference type="InterPro" id="IPR050558">
    <property type="entry name" value="PTS_Sugar-Specific_Components"/>
</dbReference>
<dbReference type="NCBIfam" id="NF007335">
    <property type="entry name" value="PRK09824.1"/>
    <property type="match status" value="1"/>
</dbReference>
<dbReference type="FunFam" id="2.70.70.10:FF:000001">
    <property type="entry name" value="PTS system glucose-specific IIA component"/>
    <property type="match status" value="1"/>
</dbReference>
<dbReference type="InterPro" id="IPR018113">
    <property type="entry name" value="PTrfase_EIIB_Cys"/>
</dbReference>
<dbReference type="GO" id="GO:0009401">
    <property type="term" value="P:phosphoenolpyruvate-dependent sugar phosphotransferase system"/>
    <property type="evidence" value="ECO:0007669"/>
    <property type="project" value="UniProtKB-KW"/>
</dbReference>
<keyword evidence="3" id="KW-1003">Cell membrane</keyword>
<evidence type="ECO:0000256" key="2">
    <source>
        <dbReference type="ARBA" id="ARBA00022448"/>
    </source>
</evidence>
<dbReference type="InterPro" id="IPR001996">
    <property type="entry name" value="PTS_IIB_1"/>
</dbReference>
<feature type="transmembrane region" description="Helical" evidence="12">
    <location>
        <begin position="247"/>
        <end position="272"/>
    </location>
</feature>
<dbReference type="Proteomes" id="UP000226420">
    <property type="component" value="Unassembled WGS sequence"/>
</dbReference>
<evidence type="ECO:0000313" key="17">
    <source>
        <dbReference type="Proteomes" id="UP000226420"/>
    </source>
</evidence>
<dbReference type="EMBL" id="FOLW01000003">
    <property type="protein sequence ID" value="SFC68897.1"/>
    <property type="molecule type" value="Genomic_DNA"/>
</dbReference>
<keyword evidence="2" id="KW-0813">Transport</keyword>
<evidence type="ECO:0000256" key="10">
    <source>
        <dbReference type="ARBA" id="ARBA00023136"/>
    </source>
</evidence>
<gene>
    <name evidence="16" type="ORF">SAMN02745723_103326</name>
</gene>
<dbReference type="InterPro" id="IPR011055">
    <property type="entry name" value="Dup_hybrid_motif"/>
</dbReference>
<keyword evidence="4" id="KW-0762">Sugar transport</keyword>
<dbReference type="RefSeq" id="WP_074821980.1">
    <property type="nucleotide sequence ID" value="NZ_FOLW01000003.1"/>
</dbReference>
<evidence type="ECO:0000259" key="14">
    <source>
        <dbReference type="PROSITE" id="PS51098"/>
    </source>
</evidence>
<keyword evidence="6" id="KW-0598">Phosphotransferase system</keyword>
<dbReference type="PANTHER" id="PTHR30175:SF1">
    <property type="entry name" value="PTS SYSTEM ARBUTIN-, CELLOBIOSE-, AND SALICIN-SPECIFIC EIIBC COMPONENT-RELATED"/>
    <property type="match status" value="1"/>
</dbReference>
<dbReference type="SUPFAM" id="SSF51261">
    <property type="entry name" value="Duplicated hybrid motif"/>
    <property type="match status" value="1"/>
</dbReference>
<dbReference type="Pfam" id="PF02378">
    <property type="entry name" value="PTS_EIIC"/>
    <property type="match status" value="1"/>
</dbReference>
<keyword evidence="10 12" id="KW-0472">Membrane</keyword>
<comment type="subcellular location">
    <subcellularLocation>
        <location evidence="1">Cell membrane</location>
        <topology evidence="1">Multi-pass membrane protein</topology>
    </subcellularLocation>
</comment>
<organism evidence="16 17">
    <name type="scientific">Pragia fontium DSM 5563 = ATCC 49100</name>
    <dbReference type="NCBI Taxonomy" id="1122977"/>
    <lineage>
        <taxon>Bacteria</taxon>
        <taxon>Pseudomonadati</taxon>
        <taxon>Pseudomonadota</taxon>
        <taxon>Gammaproteobacteria</taxon>
        <taxon>Enterobacterales</taxon>
        <taxon>Budviciaceae</taxon>
        <taxon>Pragia</taxon>
    </lineage>
</organism>
<protein>
    <submittedName>
        <fullName evidence="16">PTS system, beta-glucosides-specific IIC component</fullName>
    </submittedName>
</protein>
<feature type="domain" description="PTS EIIC type-1" evidence="15">
    <location>
        <begin position="107"/>
        <end position="470"/>
    </location>
</feature>
<dbReference type="NCBIfam" id="TIGR01995">
    <property type="entry name" value="PTS-II-ABC-beta"/>
    <property type="match status" value="1"/>
</dbReference>
<dbReference type="InterPro" id="IPR001127">
    <property type="entry name" value="PTS_EIIA_1_perm"/>
</dbReference>
<feature type="transmembrane region" description="Helical" evidence="12">
    <location>
        <begin position="215"/>
        <end position="235"/>
    </location>
</feature>
<evidence type="ECO:0000313" key="16">
    <source>
        <dbReference type="EMBL" id="SFC68897.1"/>
    </source>
</evidence>
<feature type="transmembrane region" description="Helical" evidence="12">
    <location>
        <begin position="331"/>
        <end position="350"/>
    </location>
</feature>
<dbReference type="PROSITE" id="PS51093">
    <property type="entry name" value="PTS_EIIA_TYPE_1"/>
    <property type="match status" value="1"/>
</dbReference>
<feature type="transmembrane region" description="Helical" evidence="12">
    <location>
        <begin position="176"/>
        <end position="195"/>
    </location>
</feature>
<evidence type="ECO:0000256" key="6">
    <source>
        <dbReference type="ARBA" id="ARBA00022683"/>
    </source>
</evidence>
<dbReference type="PROSITE" id="PS01035">
    <property type="entry name" value="PTS_EIIB_TYPE_1_CYS"/>
    <property type="match status" value="1"/>
</dbReference>
<dbReference type="NCBIfam" id="TIGR00830">
    <property type="entry name" value="PTBA"/>
    <property type="match status" value="1"/>
</dbReference>
<evidence type="ECO:0000256" key="5">
    <source>
        <dbReference type="ARBA" id="ARBA00022679"/>
    </source>
</evidence>
<dbReference type="PROSITE" id="PS51103">
    <property type="entry name" value="PTS_EIIC_TYPE_1"/>
    <property type="match status" value="1"/>
</dbReference>
<feature type="domain" description="PTS EIIA type-1" evidence="13">
    <location>
        <begin position="505"/>
        <end position="609"/>
    </location>
</feature>
<dbReference type="Gene3D" id="2.70.70.10">
    <property type="entry name" value="Glucose Permease (Domain IIA)"/>
    <property type="match status" value="1"/>
</dbReference>
<evidence type="ECO:0000259" key="15">
    <source>
        <dbReference type="PROSITE" id="PS51103"/>
    </source>
</evidence>
<dbReference type="InterPro" id="IPR011297">
    <property type="entry name" value="PTS_IIABC_b_glu"/>
</dbReference>
<evidence type="ECO:0000256" key="12">
    <source>
        <dbReference type="SAM" id="Phobius"/>
    </source>
</evidence>
<evidence type="ECO:0000256" key="4">
    <source>
        <dbReference type="ARBA" id="ARBA00022597"/>
    </source>
</evidence>
<dbReference type="InterPro" id="IPR013013">
    <property type="entry name" value="PTS_EIIC_1"/>
</dbReference>
<dbReference type="PROSITE" id="PS00371">
    <property type="entry name" value="PTS_EIIA_TYPE_1_HIS"/>
    <property type="match status" value="1"/>
</dbReference>
<evidence type="ECO:0000256" key="8">
    <source>
        <dbReference type="ARBA" id="ARBA00022777"/>
    </source>
</evidence>
<feature type="active site" description="Phosphocysteine intermediate; for EIIB activity" evidence="11">
    <location>
        <position position="26"/>
    </location>
</feature>
<feature type="transmembrane region" description="Helical" evidence="12">
    <location>
        <begin position="362"/>
        <end position="381"/>
    </location>
</feature>
<dbReference type="AlphaFoldDB" id="A0AAJ4WA66"/>
<dbReference type="GO" id="GO:0090589">
    <property type="term" value="F:protein-phosphocysteine-trehalose phosphotransferase system transporter activity"/>
    <property type="evidence" value="ECO:0007669"/>
    <property type="project" value="TreeGrafter"/>
</dbReference>
<sequence>MKYEQLAKDIIKGVGGKNNVASLVHCATRLRFKLNDHKRADAEFLKQHPDIIMVVESGGQFQVVVGNNVADIFKAINQVAGFTDESTSSDNSENDNKKANLLNAFIDIVSGIFTPVLGAMAAAGILKGLLALLVALKIMSTTEGSYKILYAAGDALFYFLPIVLGYTAGKKFGTNPFITMVIGGALIHPTILQALSGAQQPGAVSLDFFGIPIMLINYSNSVIPIIFAAWICSILERQFNKIFHSSFRNLVTPFFCLAITVPLTFLLIGPVATWVSQLLADGYLTIYTLNPIIAGAFIGALWQVLVIFGLHWGFIPLMLNNLATHHKDTMMPLLIPAVFGQVGASLGVMLRTKDMKMKTLAGSAVTAGMFGITEPAVYGVTLPNKRPFIFGCIGGAIGGAIIGSFNTAVYSFGLVSIFSFAQIIPDTGINNTVWGAIIGTLTSVTFAAVATYFFGVKNNKAQENSVETTVSVLPEKTPASTSSHKNMIIFSPMSGSVMPLTSVNDPTFASELMGKGVAILPNVGQVISPVDGTVESLFRTKHAIGIVSNEGTEILIHVGIDTVKLDGKFFYAHVDSGSTVKKGDLLLTFDMDEIRQAGFDLTTPIIITNSDDYIAVIESQQTNINAQEPLITLLS</sequence>
<dbReference type="GO" id="GO:0016301">
    <property type="term" value="F:kinase activity"/>
    <property type="evidence" value="ECO:0007669"/>
    <property type="project" value="UniProtKB-KW"/>
</dbReference>
<feature type="transmembrane region" description="Helical" evidence="12">
    <location>
        <begin position="433"/>
        <end position="454"/>
    </location>
</feature>
<dbReference type="GO" id="GO:0015771">
    <property type="term" value="P:trehalose transport"/>
    <property type="evidence" value="ECO:0007669"/>
    <property type="project" value="TreeGrafter"/>
</dbReference>
<keyword evidence="9 12" id="KW-1133">Transmembrane helix</keyword>
<keyword evidence="7 12" id="KW-0812">Transmembrane</keyword>
<dbReference type="PANTHER" id="PTHR30175">
    <property type="entry name" value="PHOSPHOTRANSFERASE SYSTEM TRANSPORT PROTEIN"/>
    <property type="match status" value="1"/>
</dbReference>
<dbReference type="CDD" id="cd00210">
    <property type="entry name" value="PTS_IIA_glc"/>
    <property type="match status" value="1"/>
</dbReference>
<evidence type="ECO:0000259" key="13">
    <source>
        <dbReference type="PROSITE" id="PS51093"/>
    </source>
</evidence>
<dbReference type="GO" id="GO:0005886">
    <property type="term" value="C:plasma membrane"/>
    <property type="evidence" value="ECO:0007669"/>
    <property type="project" value="UniProtKB-SubCell"/>
</dbReference>
<dbReference type="CDD" id="cd00212">
    <property type="entry name" value="PTS_IIB_glc"/>
    <property type="match status" value="1"/>
</dbReference>
<name>A0AAJ4WA66_9GAMM</name>
<accession>A0AAJ4WA66</accession>
<dbReference type="SUPFAM" id="SSF55604">
    <property type="entry name" value="Glucose permease domain IIB"/>
    <property type="match status" value="1"/>
</dbReference>
<evidence type="ECO:0000256" key="9">
    <source>
        <dbReference type="ARBA" id="ARBA00022989"/>
    </source>
</evidence>
<evidence type="ECO:0000256" key="11">
    <source>
        <dbReference type="PROSITE-ProRule" id="PRU00421"/>
    </source>
</evidence>
<proteinExistence type="predicted"/>
<feature type="transmembrane region" description="Helical" evidence="12">
    <location>
        <begin position="148"/>
        <end position="169"/>
    </location>
</feature>
<dbReference type="Pfam" id="PF00358">
    <property type="entry name" value="PTS_EIIA_1"/>
    <property type="match status" value="1"/>
</dbReference>
<dbReference type="InterPro" id="IPR036878">
    <property type="entry name" value="Glu_permease_IIB"/>
</dbReference>
<feature type="transmembrane region" description="Helical" evidence="12">
    <location>
        <begin position="104"/>
        <end position="136"/>
    </location>
</feature>
<feature type="transmembrane region" description="Helical" evidence="12">
    <location>
        <begin position="292"/>
        <end position="319"/>
    </location>
</feature>
<evidence type="ECO:0000256" key="3">
    <source>
        <dbReference type="ARBA" id="ARBA00022475"/>
    </source>
</evidence>
<dbReference type="FunFam" id="3.30.1360.60:FF:000001">
    <property type="entry name" value="PTS system glucose-specific IIBC component PtsG"/>
    <property type="match status" value="1"/>
</dbReference>
<comment type="caution">
    <text evidence="16">The sequence shown here is derived from an EMBL/GenBank/DDBJ whole genome shotgun (WGS) entry which is preliminary data.</text>
</comment>
<evidence type="ECO:0000256" key="7">
    <source>
        <dbReference type="ARBA" id="ARBA00022692"/>
    </source>
</evidence>
<dbReference type="PROSITE" id="PS51098">
    <property type="entry name" value="PTS_EIIB_TYPE_1"/>
    <property type="match status" value="1"/>
</dbReference>
<reference evidence="16 17" key="1">
    <citation type="submission" date="2016-10" db="EMBL/GenBank/DDBJ databases">
        <authorList>
            <person name="Varghese N."/>
            <person name="Submissions S."/>
        </authorList>
    </citation>
    <scope>NUCLEOTIDE SEQUENCE [LARGE SCALE GENOMIC DNA]</scope>
    <source>
        <strain evidence="16 17">DSM 5563</strain>
    </source>
</reference>
<feature type="transmembrane region" description="Helical" evidence="12">
    <location>
        <begin position="388"/>
        <end position="421"/>
    </location>
</feature>
<evidence type="ECO:0000256" key="1">
    <source>
        <dbReference type="ARBA" id="ARBA00004651"/>
    </source>
</evidence>
<dbReference type="Pfam" id="PF00367">
    <property type="entry name" value="PTS_EIIB"/>
    <property type="match status" value="1"/>
</dbReference>
<keyword evidence="8" id="KW-0418">Kinase</keyword>
<keyword evidence="5" id="KW-0808">Transferase</keyword>
<dbReference type="InterPro" id="IPR003352">
    <property type="entry name" value="PTS_EIIC"/>
</dbReference>